<organism evidence="1 2">
    <name type="scientific">Variovorax humicola</name>
    <dbReference type="NCBI Taxonomy" id="1769758"/>
    <lineage>
        <taxon>Bacteria</taxon>
        <taxon>Pseudomonadati</taxon>
        <taxon>Pseudomonadota</taxon>
        <taxon>Betaproteobacteria</taxon>
        <taxon>Burkholderiales</taxon>
        <taxon>Comamonadaceae</taxon>
        <taxon>Variovorax</taxon>
    </lineage>
</organism>
<proteinExistence type="predicted"/>
<dbReference type="Gene3D" id="3.40.190.10">
    <property type="entry name" value="Periplasmic binding protein-like II"/>
    <property type="match status" value="2"/>
</dbReference>
<keyword evidence="2" id="KW-1185">Reference proteome</keyword>
<dbReference type="Proteomes" id="UP001363010">
    <property type="component" value="Unassembled WGS sequence"/>
</dbReference>
<evidence type="ECO:0000313" key="1">
    <source>
        <dbReference type="EMBL" id="MEJ8824848.1"/>
    </source>
</evidence>
<protein>
    <submittedName>
        <fullName evidence="1">Uncharacterized protein</fullName>
    </submittedName>
</protein>
<dbReference type="EMBL" id="JBBKZV010000017">
    <property type="protein sequence ID" value="MEJ8824848.1"/>
    <property type="molecule type" value="Genomic_DNA"/>
</dbReference>
<reference evidence="1 2" key="1">
    <citation type="submission" date="2024-03" db="EMBL/GenBank/DDBJ databases">
        <title>Novel species of the genus Variovorax.</title>
        <authorList>
            <person name="Liu Q."/>
            <person name="Xin Y.-H."/>
        </authorList>
    </citation>
    <scope>NUCLEOTIDE SEQUENCE [LARGE SCALE GENOMIC DNA]</scope>
    <source>
        <strain evidence="1 2">KACC 18501</strain>
    </source>
</reference>
<evidence type="ECO:0000313" key="2">
    <source>
        <dbReference type="Proteomes" id="UP001363010"/>
    </source>
</evidence>
<sequence>MRPVRPDAPDLIVRHLGQRAVGLYASREYLEVRGVPEAGTGLAGHDIVVYDSSMAGLGATCSAASPPGARTWRWRSTRG</sequence>
<name>A0ABU8W4J9_9BURK</name>
<dbReference type="RefSeq" id="WP_340365873.1">
    <property type="nucleotide sequence ID" value="NZ_JBBKZV010000017.1"/>
</dbReference>
<gene>
    <name evidence="1" type="ORF">WKW80_22920</name>
</gene>
<accession>A0ABU8W4J9</accession>
<comment type="caution">
    <text evidence="1">The sequence shown here is derived from an EMBL/GenBank/DDBJ whole genome shotgun (WGS) entry which is preliminary data.</text>
</comment>